<evidence type="ECO:0000313" key="2">
    <source>
        <dbReference type="EMBL" id="KGJ52985.1"/>
    </source>
</evidence>
<feature type="transmembrane region" description="Helical" evidence="1">
    <location>
        <begin position="69"/>
        <end position="86"/>
    </location>
</feature>
<organism evidence="2 3">
    <name type="scientific">Clostridium innocuum</name>
    <dbReference type="NCBI Taxonomy" id="1522"/>
    <lineage>
        <taxon>Bacteria</taxon>
        <taxon>Bacillati</taxon>
        <taxon>Bacillota</taxon>
        <taxon>Clostridia</taxon>
        <taxon>Eubacteriales</taxon>
        <taxon>Clostridiaceae</taxon>
        <taxon>Clostridium</taxon>
    </lineage>
</organism>
<keyword evidence="1" id="KW-1133">Transmembrane helix</keyword>
<dbReference type="Proteomes" id="UP000030008">
    <property type="component" value="Unassembled WGS sequence"/>
</dbReference>
<feature type="transmembrane region" description="Helical" evidence="1">
    <location>
        <begin position="7"/>
        <end position="27"/>
    </location>
</feature>
<evidence type="ECO:0000256" key="1">
    <source>
        <dbReference type="SAM" id="Phobius"/>
    </source>
</evidence>
<protein>
    <submittedName>
        <fullName evidence="2">Membrane protein</fullName>
    </submittedName>
</protein>
<feature type="transmembrane region" description="Helical" evidence="1">
    <location>
        <begin position="33"/>
        <end position="57"/>
    </location>
</feature>
<keyword evidence="1" id="KW-0812">Transmembrane</keyword>
<accession>A0A099I5M5</accession>
<comment type="caution">
    <text evidence="2">The sequence shown here is derived from an EMBL/GenBank/DDBJ whole genome shotgun (WGS) entry which is preliminary data.</text>
</comment>
<feature type="transmembrane region" description="Helical" evidence="1">
    <location>
        <begin position="150"/>
        <end position="168"/>
    </location>
</feature>
<evidence type="ECO:0000313" key="3">
    <source>
        <dbReference type="Proteomes" id="UP000030008"/>
    </source>
</evidence>
<feature type="transmembrane region" description="Helical" evidence="1">
    <location>
        <begin position="92"/>
        <end position="114"/>
    </location>
</feature>
<feature type="transmembrane region" description="Helical" evidence="1">
    <location>
        <begin position="126"/>
        <end position="144"/>
    </location>
</feature>
<dbReference type="RefSeq" id="WP_044905587.1">
    <property type="nucleotide sequence ID" value="NZ_JAQCQO010000002.1"/>
</dbReference>
<proteinExistence type="predicted"/>
<keyword evidence="1" id="KW-0472">Membrane</keyword>
<reference evidence="2 3" key="1">
    <citation type="submission" date="2014-08" db="EMBL/GenBank/DDBJ databases">
        <title>Clostridium innocuum, an unnegligible vancomycin-resistant pathogen causing extra-intestinal infections.</title>
        <authorList>
            <person name="Feng Y."/>
            <person name="Chiu C.-H."/>
        </authorList>
    </citation>
    <scope>NUCLEOTIDE SEQUENCE [LARGE SCALE GENOMIC DNA]</scope>
    <source>
        <strain evidence="2 3">AN88</strain>
    </source>
</reference>
<dbReference type="EMBL" id="JQIF01000049">
    <property type="protein sequence ID" value="KGJ52985.1"/>
    <property type="molecule type" value="Genomic_DNA"/>
</dbReference>
<sequence>MLKKNFNYFTMFATGLFFCVLGFSFIFDSLAVWNWLYTTLVIGISIAGVFRMFNMILNYRKLKHKGGQFLDIVVWLIAIIISLTIPETFFAIFPRLIGCWILLHAIIKIIVFYIKIKDRLPIPFTKVIFLCGDLIIAFFLIVNPGAHEDVISLFLGAYFLIYGGNTLLDLIREILPSGSGDKLDQKIQLSVPPVLSAIIPPHLMSTLLNKDKEDEIKERFDAIKEDIPVDMEVLIHLAPSGPAMFGHADVVYRGLVISYGCYDPHNRHLFGTLGDGVVIIAPKDTYIRNCLENENKTLIGFGVSLNEEQKKRLNDRILEVFETFCDFECDEQLKQKGLPCKGACDDYLSRVTRTSPDARFYKIREGKLKTFFVVSSNCVFFLGNLLSSIGLNLFDLSGIISPGAYYDFLNKQFKSHKGFIVSRRLYRKKDVDQFDESISEIYK</sequence>
<gene>
    <name evidence="2" type="ORF">CIAN88_11870</name>
</gene>
<feature type="transmembrane region" description="Helical" evidence="1">
    <location>
        <begin position="371"/>
        <end position="394"/>
    </location>
</feature>
<name>A0A099I5M5_CLOIN</name>
<dbReference type="AlphaFoldDB" id="A0A099I5M5"/>